<dbReference type="KEGG" id="cgle:NCTC11432_01538"/>
<accession>A0A3S4N2L5</accession>
<dbReference type="Proteomes" id="UP000279227">
    <property type="component" value="Chromosome"/>
</dbReference>
<reference evidence="1 2" key="1">
    <citation type="submission" date="2018-12" db="EMBL/GenBank/DDBJ databases">
        <authorList>
            <consortium name="Pathogen Informatics"/>
        </authorList>
    </citation>
    <scope>NUCLEOTIDE SEQUENCE [LARGE SCALE GENOMIC DNA]</scope>
    <source>
        <strain evidence="1 2">NCTC11432</strain>
    </source>
</reference>
<gene>
    <name evidence="1" type="ORF">NCTC11432_01538</name>
</gene>
<dbReference type="EMBL" id="LR134289">
    <property type="protein sequence ID" value="VEE06225.1"/>
    <property type="molecule type" value="Genomic_DNA"/>
</dbReference>
<evidence type="ECO:0000313" key="2">
    <source>
        <dbReference type="Proteomes" id="UP000279227"/>
    </source>
</evidence>
<dbReference type="AlphaFoldDB" id="A0A3S4N2L5"/>
<organism evidence="1 2">
    <name type="scientific">Chryseobacterium gleum</name>
    <name type="common">Flavobacterium gleum</name>
    <dbReference type="NCBI Taxonomy" id="250"/>
    <lineage>
        <taxon>Bacteria</taxon>
        <taxon>Pseudomonadati</taxon>
        <taxon>Bacteroidota</taxon>
        <taxon>Flavobacteriia</taxon>
        <taxon>Flavobacteriales</taxon>
        <taxon>Weeksellaceae</taxon>
        <taxon>Chryseobacterium group</taxon>
        <taxon>Chryseobacterium</taxon>
    </lineage>
</organism>
<evidence type="ECO:0000313" key="1">
    <source>
        <dbReference type="EMBL" id="VEE06225.1"/>
    </source>
</evidence>
<name>A0A3S4N2L5_CHRGE</name>
<protein>
    <submittedName>
        <fullName evidence="1">Uncharacterized protein</fullName>
    </submittedName>
</protein>
<sequence length="204" mass="24301">MEFVYDFNKEKNEFRSFFPFCKKARESLDVQLEKFVYTKTHLAKKRRVVLRVLKNNCKSLILLMMRDLYRVLLLKGKKYLDNRFSVCIYFTHVLKLRVAILRIQIESLYSFYSRSEIACSYFTHLNRKFVFILHIVGKCVQFRMLLSTKACIYFTHVQKLRVVILLILVESLHSIDVMLEILCSFFTQLNRKFTSILPKVGNGV</sequence>
<proteinExistence type="predicted"/>